<dbReference type="KEGG" id="foc:113214356"/>
<feature type="compositionally biased region" description="Polar residues" evidence="1">
    <location>
        <begin position="41"/>
        <end position="75"/>
    </location>
</feature>
<dbReference type="RefSeq" id="XP_052128343.1">
    <property type="nucleotide sequence ID" value="XM_052272383.1"/>
</dbReference>
<feature type="region of interest" description="Disordered" evidence="1">
    <location>
        <begin position="194"/>
        <end position="234"/>
    </location>
</feature>
<evidence type="ECO:0000256" key="1">
    <source>
        <dbReference type="SAM" id="MobiDB-lite"/>
    </source>
</evidence>
<feature type="region of interest" description="Disordered" evidence="1">
    <location>
        <begin position="1"/>
        <end position="97"/>
    </location>
</feature>
<protein>
    <submittedName>
        <fullName evidence="3">Uncharacterized protein LOC113214356</fullName>
    </submittedName>
</protein>
<dbReference type="Proteomes" id="UP000504606">
    <property type="component" value="Unplaced"/>
</dbReference>
<name>A0A9C6X380_FRAOC</name>
<evidence type="ECO:0000313" key="3">
    <source>
        <dbReference type="RefSeq" id="XP_052128343.1"/>
    </source>
</evidence>
<dbReference type="AlphaFoldDB" id="A0A9C6X380"/>
<feature type="compositionally biased region" description="Polar residues" evidence="1">
    <location>
        <begin position="1"/>
        <end position="10"/>
    </location>
</feature>
<gene>
    <name evidence="3" type="primary">LOC113214356</name>
</gene>
<keyword evidence="2" id="KW-1185">Reference proteome</keyword>
<accession>A0A9C6X380</accession>
<proteinExistence type="predicted"/>
<sequence length="489" mass="55052">MPLNTSFSSSDSREKSPKKRPGRSKFTVSPLIVKRTKRNKTTSNQSSHDYNVRTQISNINGNPNNEARSGQQTLPSVPPVVIQRKRREKTTSNQSSHDYNVRTQISSINCNTNNAARTVQQSVPPVVIQRARREKTASNQSSHDYNVRSQINNIDNKKESSFVLLSPAHLGKVSEFADVLDPPEEKTFYFVEEGDPAGSNLFGDDIPEEGQSDREPSFPPASTQDTDGDKSMSMFGENNLENVGGAECSAREPTSSLADQPVRTAFFPVVLTEDDGVPGARLPRQPLAANTNKMLKRWLECRGKPTGGRREELLERVALLKALPNSHILDVKVDKGYWYERKCETLRAQQVHQIVNSQALPSTQVHQYPTEGWKPFPSVDMPVMFNYGHIYFYLVESIPSLPQSDESDEDCEDIPESSRIQDPFDDEHKSLQDVKTLRKGLRFFKSKYVRNVHDVCEAGRTYFVKAEVRASMEAVCPLKTFLKIAFEVP</sequence>
<organism evidence="2 3">
    <name type="scientific">Frankliniella occidentalis</name>
    <name type="common">Western flower thrips</name>
    <name type="synonym">Euthrips occidentalis</name>
    <dbReference type="NCBI Taxonomy" id="133901"/>
    <lineage>
        <taxon>Eukaryota</taxon>
        <taxon>Metazoa</taxon>
        <taxon>Ecdysozoa</taxon>
        <taxon>Arthropoda</taxon>
        <taxon>Hexapoda</taxon>
        <taxon>Insecta</taxon>
        <taxon>Pterygota</taxon>
        <taxon>Neoptera</taxon>
        <taxon>Paraneoptera</taxon>
        <taxon>Thysanoptera</taxon>
        <taxon>Terebrantia</taxon>
        <taxon>Thripoidea</taxon>
        <taxon>Thripidae</taxon>
        <taxon>Frankliniella</taxon>
    </lineage>
</organism>
<dbReference type="OrthoDB" id="5950522at2759"/>
<dbReference type="GeneID" id="113214356"/>
<reference evidence="3" key="1">
    <citation type="submission" date="2025-08" db="UniProtKB">
        <authorList>
            <consortium name="RefSeq"/>
        </authorList>
    </citation>
    <scope>IDENTIFICATION</scope>
    <source>
        <tissue evidence="3">Whole organism</tissue>
    </source>
</reference>
<evidence type="ECO:0000313" key="2">
    <source>
        <dbReference type="Proteomes" id="UP000504606"/>
    </source>
</evidence>